<evidence type="ECO:0000259" key="1">
    <source>
        <dbReference type="PROSITE" id="PS51186"/>
    </source>
</evidence>
<dbReference type="InterPro" id="IPR016181">
    <property type="entry name" value="Acyl_CoA_acyltransferase"/>
</dbReference>
<proteinExistence type="predicted"/>
<reference evidence="2" key="1">
    <citation type="submission" date="2021-01" db="EMBL/GenBank/DDBJ databases">
        <title>Description of Breznakiella homolactica.</title>
        <authorList>
            <person name="Song Y."/>
            <person name="Brune A."/>
        </authorList>
    </citation>
    <scope>NUCLEOTIDE SEQUENCE</scope>
    <source>
        <strain evidence="2">RmG30</strain>
    </source>
</reference>
<dbReference type="KEGG" id="bhc:JFL75_04555"/>
<feature type="domain" description="N-acetyltransferase" evidence="1">
    <location>
        <begin position="12"/>
        <end position="168"/>
    </location>
</feature>
<dbReference type="GO" id="GO:0016747">
    <property type="term" value="F:acyltransferase activity, transferring groups other than amino-acyl groups"/>
    <property type="evidence" value="ECO:0007669"/>
    <property type="project" value="InterPro"/>
</dbReference>
<protein>
    <submittedName>
        <fullName evidence="2">GNAT family N-acetyltransferase</fullName>
    </submittedName>
</protein>
<evidence type="ECO:0000313" key="2">
    <source>
        <dbReference type="EMBL" id="QQO10198.1"/>
    </source>
</evidence>
<dbReference type="RefSeq" id="WP_215627502.1">
    <property type="nucleotide sequence ID" value="NZ_CP067089.2"/>
</dbReference>
<dbReference type="InterPro" id="IPR051531">
    <property type="entry name" value="N-acetyltransferase"/>
</dbReference>
<gene>
    <name evidence="2" type="ORF">JFL75_04555</name>
</gene>
<accession>A0A7T7XPV5</accession>
<name>A0A7T7XPV5_9SPIR</name>
<dbReference type="AlphaFoldDB" id="A0A7T7XPV5"/>
<organism evidence="2 3">
    <name type="scientific">Breznakiella homolactica</name>
    <dbReference type="NCBI Taxonomy" id="2798577"/>
    <lineage>
        <taxon>Bacteria</taxon>
        <taxon>Pseudomonadati</taxon>
        <taxon>Spirochaetota</taxon>
        <taxon>Spirochaetia</taxon>
        <taxon>Spirochaetales</taxon>
        <taxon>Breznakiellaceae</taxon>
        <taxon>Breznakiella</taxon>
    </lineage>
</organism>
<dbReference type="PANTHER" id="PTHR43792:SF1">
    <property type="entry name" value="N-ACETYLTRANSFERASE DOMAIN-CONTAINING PROTEIN"/>
    <property type="match status" value="1"/>
</dbReference>
<dbReference type="Proteomes" id="UP000595917">
    <property type="component" value="Chromosome"/>
</dbReference>
<evidence type="ECO:0000313" key="3">
    <source>
        <dbReference type="Proteomes" id="UP000595917"/>
    </source>
</evidence>
<dbReference type="EMBL" id="CP067089">
    <property type="protein sequence ID" value="QQO10198.1"/>
    <property type="molecule type" value="Genomic_DNA"/>
</dbReference>
<dbReference type="PROSITE" id="PS51186">
    <property type="entry name" value="GNAT"/>
    <property type="match status" value="1"/>
</dbReference>
<dbReference type="Pfam" id="PF13302">
    <property type="entry name" value="Acetyltransf_3"/>
    <property type="match status" value="1"/>
</dbReference>
<dbReference type="InterPro" id="IPR000182">
    <property type="entry name" value="GNAT_dom"/>
</dbReference>
<dbReference type="PANTHER" id="PTHR43792">
    <property type="entry name" value="GNAT FAMILY, PUTATIVE (AFU_ORTHOLOGUE AFUA_3G00765)-RELATED-RELATED"/>
    <property type="match status" value="1"/>
</dbReference>
<sequence length="196" mass="22719">MGSTPEIRTERLLLRRFAAEDAEAFFRLMSSDEVNRFLPVLPFKKIQEAEKYLLENYITTYENPVGFRYAVCLKSDNVPIGYAAVSDSDNYDLGYGLSREYWHNGIITEACGAVIEEVRKSGIPYITATHDVNNPRSGAVMKKIGMSYRYSYEELWQPKNILVLFRMYQLNLDGNHGRVYRGYWNKYPVHFVEEGV</sequence>
<dbReference type="SUPFAM" id="SSF55729">
    <property type="entry name" value="Acyl-CoA N-acyltransferases (Nat)"/>
    <property type="match status" value="1"/>
</dbReference>
<dbReference type="Gene3D" id="3.40.630.30">
    <property type="match status" value="1"/>
</dbReference>
<keyword evidence="3" id="KW-1185">Reference proteome</keyword>